<name>A0A819JTB4_9BILA</name>
<proteinExistence type="predicted"/>
<comment type="caution">
    <text evidence="1">The sequence shown here is derived from an EMBL/GenBank/DDBJ whole genome shotgun (WGS) entry which is preliminary data.</text>
</comment>
<sequence length="59" mass="6721">MANDNQDISNEIFDVLKLKKAILAISSHLPNANDAIVYLYEKTKEREKLIINCCRALSK</sequence>
<organism evidence="1 2">
    <name type="scientific">Rotaria sordida</name>
    <dbReference type="NCBI Taxonomy" id="392033"/>
    <lineage>
        <taxon>Eukaryota</taxon>
        <taxon>Metazoa</taxon>
        <taxon>Spiralia</taxon>
        <taxon>Gnathifera</taxon>
        <taxon>Rotifera</taxon>
        <taxon>Eurotatoria</taxon>
        <taxon>Bdelloidea</taxon>
        <taxon>Philodinida</taxon>
        <taxon>Philodinidae</taxon>
        <taxon>Rotaria</taxon>
    </lineage>
</organism>
<accession>A0A819JTB4</accession>
<reference evidence="1" key="1">
    <citation type="submission" date="2021-02" db="EMBL/GenBank/DDBJ databases">
        <authorList>
            <person name="Nowell W R."/>
        </authorList>
    </citation>
    <scope>NUCLEOTIDE SEQUENCE</scope>
</reference>
<dbReference type="AlphaFoldDB" id="A0A819JTB4"/>
<evidence type="ECO:0000313" key="1">
    <source>
        <dbReference type="EMBL" id="CAF3938095.1"/>
    </source>
</evidence>
<feature type="non-terminal residue" evidence="1">
    <location>
        <position position="59"/>
    </location>
</feature>
<dbReference type="EMBL" id="CAJOBD010003263">
    <property type="protein sequence ID" value="CAF3938095.1"/>
    <property type="molecule type" value="Genomic_DNA"/>
</dbReference>
<protein>
    <submittedName>
        <fullName evidence="1">Uncharacterized protein</fullName>
    </submittedName>
</protein>
<evidence type="ECO:0000313" key="2">
    <source>
        <dbReference type="Proteomes" id="UP000663836"/>
    </source>
</evidence>
<gene>
    <name evidence="1" type="ORF">JBS370_LOCUS22838</name>
</gene>
<dbReference type="Proteomes" id="UP000663836">
    <property type="component" value="Unassembled WGS sequence"/>
</dbReference>